<dbReference type="OrthoDB" id="10254221at2759"/>
<dbReference type="Proteomes" id="UP000242875">
    <property type="component" value="Unassembled WGS sequence"/>
</dbReference>
<comment type="caution">
    <text evidence="2">The sequence shown here is derived from an EMBL/GenBank/DDBJ whole genome shotgun (WGS) entry which is preliminary data.</text>
</comment>
<evidence type="ECO:0000259" key="1">
    <source>
        <dbReference type="Pfam" id="PF01370"/>
    </source>
</evidence>
<evidence type="ECO:0000313" key="2">
    <source>
        <dbReference type="EMBL" id="OZJ03073.1"/>
    </source>
</evidence>
<feature type="domain" description="NAD-dependent epimerase/dehydratase" evidence="1">
    <location>
        <begin position="3"/>
        <end position="76"/>
    </location>
</feature>
<keyword evidence="3" id="KW-1185">Reference proteome</keyword>
<sequence length="103" mass="11102">MRVLVLGATGFIDNNVAQAFARNGHHVSGVMRSQNSVAALVAKEIFPVVGVPPHSNTWIHLLQEDVDMVINCAVDMADLKQFSVTIISAVKEAAQKRAPVPQN</sequence>
<protein>
    <recommendedName>
        <fullName evidence="1">NAD-dependent epimerase/dehydratase domain-containing protein</fullName>
    </recommendedName>
</protein>
<dbReference type="EMBL" id="MVBO01000106">
    <property type="protein sequence ID" value="OZJ03073.1"/>
    <property type="molecule type" value="Genomic_DNA"/>
</dbReference>
<dbReference type="SUPFAM" id="SSF51735">
    <property type="entry name" value="NAD(P)-binding Rossmann-fold domains"/>
    <property type="match status" value="1"/>
</dbReference>
<evidence type="ECO:0000313" key="3">
    <source>
        <dbReference type="Proteomes" id="UP000242875"/>
    </source>
</evidence>
<dbReference type="Pfam" id="PF01370">
    <property type="entry name" value="Epimerase"/>
    <property type="match status" value="1"/>
</dbReference>
<dbReference type="AlphaFoldDB" id="A0A261XXH5"/>
<organism evidence="2 3">
    <name type="scientific">Bifiguratus adelaidae</name>
    <dbReference type="NCBI Taxonomy" id="1938954"/>
    <lineage>
        <taxon>Eukaryota</taxon>
        <taxon>Fungi</taxon>
        <taxon>Fungi incertae sedis</taxon>
        <taxon>Mucoromycota</taxon>
        <taxon>Mucoromycotina</taxon>
        <taxon>Endogonomycetes</taxon>
        <taxon>Endogonales</taxon>
        <taxon>Endogonales incertae sedis</taxon>
        <taxon>Bifiguratus</taxon>
    </lineage>
</organism>
<dbReference type="InterPro" id="IPR036291">
    <property type="entry name" value="NAD(P)-bd_dom_sf"/>
</dbReference>
<accession>A0A261XXH5</accession>
<name>A0A261XXH5_9FUNG</name>
<proteinExistence type="predicted"/>
<reference evidence="2 3" key="1">
    <citation type="journal article" date="2017" name="Mycologia">
        <title>Bifiguratus adelaidae, gen. et sp. nov., a new member of Mucoromycotina in endophytic and soil-dwelling habitats.</title>
        <authorList>
            <person name="Torres-Cruz T.J."/>
            <person name="Billingsley Tobias T.L."/>
            <person name="Almatruk M."/>
            <person name="Hesse C."/>
            <person name="Kuske C.R."/>
            <person name="Desiro A."/>
            <person name="Benucci G.M."/>
            <person name="Bonito G."/>
            <person name="Stajich J.E."/>
            <person name="Dunlap C."/>
            <person name="Arnold A.E."/>
            <person name="Porras-Alfaro A."/>
        </authorList>
    </citation>
    <scope>NUCLEOTIDE SEQUENCE [LARGE SCALE GENOMIC DNA]</scope>
    <source>
        <strain evidence="2 3">AZ0501</strain>
    </source>
</reference>
<dbReference type="Gene3D" id="3.40.50.720">
    <property type="entry name" value="NAD(P)-binding Rossmann-like Domain"/>
    <property type="match status" value="1"/>
</dbReference>
<dbReference type="InterPro" id="IPR001509">
    <property type="entry name" value="Epimerase_deHydtase"/>
</dbReference>
<gene>
    <name evidence="2" type="ORF">BZG36_04605</name>
</gene>